<dbReference type="PaxDb" id="4113-PGSC0003DMT400094331"/>
<reference evidence="2" key="2">
    <citation type="submission" date="2015-06" db="UniProtKB">
        <authorList>
            <consortium name="EnsemblPlants"/>
        </authorList>
    </citation>
    <scope>IDENTIFICATION</scope>
    <source>
        <strain evidence="2">DM1-3 516 R44</strain>
    </source>
</reference>
<dbReference type="InParanoid" id="M1DTW8"/>
<dbReference type="AlphaFoldDB" id="M1DTW8"/>
<dbReference type="Gramene" id="PGSC0003DMT400094331">
    <property type="protein sequence ID" value="PGSC0003DMT400094331"/>
    <property type="gene ID" value="PGSC0003DMG400043902"/>
</dbReference>
<reference evidence="3" key="1">
    <citation type="journal article" date="2011" name="Nature">
        <title>Genome sequence and analysis of the tuber crop potato.</title>
        <authorList>
            <consortium name="The Potato Genome Sequencing Consortium"/>
        </authorList>
    </citation>
    <scope>NUCLEOTIDE SEQUENCE [LARGE SCALE GENOMIC DNA]</scope>
    <source>
        <strain evidence="3">cv. DM1-3 516 R44</strain>
    </source>
</reference>
<feature type="region of interest" description="Disordered" evidence="1">
    <location>
        <begin position="1"/>
        <end position="56"/>
    </location>
</feature>
<dbReference type="HOGENOM" id="CLU_1879116_0_0_1"/>
<feature type="region of interest" description="Disordered" evidence="1">
    <location>
        <begin position="96"/>
        <end position="123"/>
    </location>
</feature>
<proteinExistence type="predicted"/>
<feature type="compositionally biased region" description="Basic and acidic residues" evidence="1">
    <location>
        <begin position="1"/>
        <end position="54"/>
    </location>
</feature>
<evidence type="ECO:0000256" key="1">
    <source>
        <dbReference type="SAM" id="MobiDB-lite"/>
    </source>
</evidence>
<evidence type="ECO:0000313" key="2">
    <source>
        <dbReference type="EnsemblPlants" id="PGSC0003DMT400094331"/>
    </source>
</evidence>
<name>M1DTW8_SOLTU</name>
<accession>M1DTW8</accession>
<dbReference type="EnsemblPlants" id="PGSC0003DMT400094331">
    <property type="protein sequence ID" value="PGSC0003DMT400094331"/>
    <property type="gene ID" value="PGSC0003DMG400043902"/>
</dbReference>
<dbReference type="Proteomes" id="UP000011115">
    <property type="component" value="Unassembled WGS sequence"/>
</dbReference>
<evidence type="ECO:0000313" key="3">
    <source>
        <dbReference type="Proteomes" id="UP000011115"/>
    </source>
</evidence>
<sequence length="136" mass="15444">MVRREARGGRSHDSTLLEETSREEHRRLKKTKTESKRVAKEKEELDQQQRDALRSGDFGIWIEEQSKDTNLQKGMKLAERIKKSKPGDRQVHLALVPDISQPDTTPAPKRAPIGKGAPTLRLPTPRALMSCRIAQI</sequence>
<protein>
    <submittedName>
        <fullName evidence="2">Uncharacterized protein</fullName>
    </submittedName>
</protein>
<keyword evidence="3" id="KW-1185">Reference proteome</keyword>
<organism evidence="2 3">
    <name type="scientific">Solanum tuberosum</name>
    <name type="common">Potato</name>
    <dbReference type="NCBI Taxonomy" id="4113"/>
    <lineage>
        <taxon>Eukaryota</taxon>
        <taxon>Viridiplantae</taxon>
        <taxon>Streptophyta</taxon>
        <taxon>Embryophyta</taxon>
        <taxon>Tracheophyta</taxon>
        <taxon>Spermatophyta</taxon>
        <taxon>Magnoliopsida</taxon>
        <taxon>eudicotyledons</taxon>
        <taxon>Gunneridae</taxon>
        <taxon>Pentapetalae</taxon>
        <taxon>asterids</taxon>
        <taxon>lamiids</taxon>
        <taxon>Solanales</taxon>
        <taxon>Solanaceae</taxon>
        <taxon>Solanoideae</taxon>
        <taxon>Solaneae</taxon>
        <taxon>Solanum</taxon>
    </lineage>
</organism>